<dbReference type="Pfam" id="PF18697">
    <property type="entry name" value="MLVIN_C"/>
    <property type="match status" value="1"/>
</dbReference>
<dbReference type="InterPro" id="IPR050951">
    <property type="entry name" value="Retrovirus_Pol_polyprotein"/>
</dbReference>
<proteinExistence type="inferred from homology"/>
<feature type="domain" description="Integrase catalytic" evidence="11">
    <location>
        <begin position="702"/>
        <end position="870"/>
    </location>
</feature>
<comment type="similarity">
    <text evidence="1">Belongs to the beta type-B retroviral polymerase family. HERV class-II K(HML-2) pol subfamily.</text>
</comment>
<dbReference type="Gene3D" id="3.30.420.10">
    <property type="entry name" value="Ribonuclease H-like superfamily/Ribonuclease H"/>
    <property type="match status" value="2"/>
</dbReference>
<dbReference type="GO" id="GO:0003676">
    <property type="term" value="F:nucleic acid binding"/>
    <property type="evidence" value="ECO:0007669"/>
    <property type="project" value="InterPro"/>
</dbReference>
<dbReference type="PROSITE" id="PS50879">
    <property type="entry name" value="RNASE_H_1"/>
    <property type="match status" value="1"/>
</dbReference>
<evidence type="ECO:0000259" key="10">
    <source>
        <dbReference type="PROSITE" id="PS50879"/>
    </source>
</evidence>
<protein>
    <recommendedName>
        <fullName evidence="2">ribonuclease H</fullName>
        <ecNumber evidence="2">3.1.26.4</ecNumber>
    </recommendedName>
</protein>
<dbReference type="PROSITE" id="PS50994">
    <property type="entry name" value="INTEGRASE"/>
    <property type="match status" value="1"/>
</dbReference>
<organism evidence="12 13">
    <name type="scientific">Oreochromis niloticus</name>
    <name type="common">Nile tilapia</name>
    <name type="synonym">Tilapia nilotica</name>
    <dbReference type="NCBI Taxonomy" id="8128"/>
    <lineage>
        <taxon>Eukaryota</taxon>
        <taxon>Metazoa</taxon>
        <taxon>Chordata</taxon>
        <taxon>Craniata</taxon>
        <taxon>Vertebrata</taxon>
        <taxon>Euteleostomi</taxon>
        <taxon>Actinopterygii</taxon>
        <taxon>Neopterygii</taxon>
        <taxon>Teleostei</taxon>
        <taxon>Neoteleostei</taxon>
        <taxon>Acanthomorphata</taxon>
        <taxon>Ovalentaria</taxon>
        <taxon>Cichlomorphae</taxon>
        <taxon>Cichliformes</taxon>
        <taxon>Cichlidae</taxon>
        <taxon>African cichlids</taxon>
        <taxon>Pseudocrenilabrinae</taxon>
        <taxon>Oreochromini</taxon>
        <taxon>Oreochromis</taxon>
    </lineage>
</organism>
<feature type="domain" description="Reverse transcriptase" evidence="9">
    <location>
        <begin position="3"/>
        <end position="187"/>
    </location>
</feature>
<dbReference type="GeneTree" id="ENSGT00940000160750"/>
<evidence type="ECO:0000256" key="3">
    <source>
        <dbReference type="ARBA" id="ARBA00022679"/>
    </source>
</evidence>
<dbReference type="InterPro" id="IPR012337">
    <property type="entry name" value="RNaseH-like_sf"/>
</dbReference>
<evidence type="ECO:0000256" key="7">
    <source>
        <dbReference type="ARBA" id="ARBA00022801"/>
    </source>
</evidence>
<name>A0A669C6L5_ORENI</name>
<evidence type="ECO:0000313" key="13">
    <source>
        <dbReference type="Proteomes" id="UP000005207"/>
    </source>
</evidence>
<dbReference type="GO" id="GO:0016779">
    <property type="term" value="F:nucleotidyltransferase activity"/>
    <property type="evidence" value="ECO:0007669"/>
    <property type="project" value="UniProtKB-KW"/>
</dbReference>
<dbReference type="GO" id="GO:0004523">
    <property type="term" value="F:RNA-DNA hybrid ribonuclease activity"/>
    <property type="evidence" value="ECO:0007669"/>
    <property type="project" value="UniProtKB-EC"/>
</dbReference>
<keyword evidence="8" id="KW-0511">Multifunctional enzyme</keyword>
<keyword evidence="5" id="KW-0540">Nuclease</keyword>
<dbReference type="AlphaFoldDB" id="A0A669C6L5"/>
<keyword evidence="3" id="KW-0808">Transferase</keyword>
<keyword evidence="6" id="KW-0255">Endonuclease</keyword>
<dbReference type="Pfam" id="PF00075">
    <property type="entry name" value="RNase_H"/>
    <property type="match status" value="1"/>
</dbReference>
<dbReference type="Gene3D" id="2.30.30.850">
    <property type="match status" value="1"/>
</dbReference>
<keyword evidence="7" id="KW-0378">Hydrolase</keyword>
<sequence length="972" mass="107728">MERAGILVKTDKVTCNTPIFPVKKASTGKYRLVHDLRAINEVTEQIPPVVANPHTILNQVTPKEQWFSVIDLSNAFFSVPLHPESQNLFGFTFNGQKYTYTRLPQGFQNSPTLYAEALKKCMSLCTLPAPGQFLLYVDDILITGNTQNDCKANTMAVLHHLAEHGHKVSQHKLQLWSPKVTYLGHTLTGEGKKLLDSRKLAVQNAPKPLTKQQMMSFLGLCNFSRSWIPEFASLVEPLQSMIYGRNLGLKDKIQWTPAAEEAFSNLKLALQTNIVLALPDYEKPFYLHVDGGAGHMKAVLTQAFGEKQRPLAFYSCKLDSVASGLPTCVQACAAAAEAVKKSADIVLGHTLIIKVPHAVTSILLQANLSYLTHARQLSYVGILLSQSHISIEKCGQLNPGTLLASPDEGYPHCCMTKLDEETKPRADIYSTPQAGFIDIFVDGSASKNSLGRNCVGYAVTTADRVIEAKPLTSSHSAQSAELTAVIRACELHAGQDINIYTDSQYVFSAVHHFVKIWQNRGMITSTGNPVKHGNLLKALLQVITLPKQLALCKCAAHQKDTSEITEGNNFADQAAKLAAQQTVVTLMSASSMQIPLDVLRDEQKAASTAEQKKWLKCGAQLQNELMTCEGKPILPKSLHRTAALVTHGVTHVSTGGMVQVVNTHFYTLNFETSAKEFVRTCMICQKHNSQGNLRTKRGHFPIPPHPFHTIHMDFIELSESQGSKYALVIIDVFSKWPEIYPVKKADAISVAKCLCNHFIPTYGIPSLIRSDNGTHFVNDVISKVSEALGFSIKNHCAYHPQSAGLVERTNGTIKQRLRKCMAETGRPWPECIGLVKMWMRLTQGSQKLTPFEVVHGRPFPLPVTSEPLEKSIRETTLAEWMAKLLENKDIVLNSKLPYESSPVSCRLKPGDWILLRVLQRKTWSVPRWEGPYQVLLTTPTACKIAERPSWIHQSHCKKVEVPGSPITKEEAH</sequence>
<accession>A0A669C6L5</accession>
<dbReference type="FunFam" id="3.30.70.270:FF:000020">
    <property type="entry name" value="Transposon Tf2-6 polyprotein-like Protein"/>
    <property type="match status" value="1"/>
</dbReference>
<dbReference type="Ensembl" id="ENSONIT00000065534.1">
    <property type="protein sequence ID" value="ENSONIP00000043780.1"/>
    <property type="gene ID" value="ENSONIG00000034150.1"/>
</dbReference>
<dbReference type="Gene3D" id="1.10.340.70">
    <property type="match status" value="1"/>
</dbReference>
<dbReference type="InterPro" id="IPR000477">
    <property type="entry name" value="RT_dom"/>
</dbReference>
<dbReference type="Gene3D" id="3.10.10.10">
    <property type="entry name" value="HIV Type 1 Reverse Transcriptase, subunit A, domain 1"/>
    <property type="match status" value="1"/>
</dbReference>
<evidence type="ECO:0000259" key="9">
    <source>
        <dbReference type="PROSITE" id="PS50878"/>
    </source>
</evidence>
<dbReference type="SUPFAM" id="SSF53098">
    <property type="entry name" value="Ribonuclease H-like"/>
    <property type="match status" value="2"/>
</dbReference>
<dbReference type="InterPro" id="IPR041577">
    <property type="entry name" value="RT_RNaseH_2"/>
</dbReference>
<dbReference type="Pfam" id="PF00078">
    <property type="entry name" value="RVT_1"/>
    <property type="match status" value="1"/>
</dbReference>
<dbReference type="SUPFAM" id="SSF56672">
    <property type="entry name" value="DNA/RNA polymerases"/>
    <property type="match status" value="1"/>
</dbReference>
<reference evidence="12" key="3">
    <citation type="submission" date="2025-09" db="UniProtKB">
        <authorList>
            <consortium name="Ensembl"/>
        </authorList>
    </citation>
    <scope>IDENTIFICATION</scope>
</reference>
<dbReference type="PANTHER" id="PTHR37984:SF5">
    <property type="entry name" value="PROTEIN NYNRIN-LIKE"/>
    <property type="match status" value="1"/>
</dbReference>
<evidence type="ECO:0000256" key="5">
    <source>
        <dbReference type="ARBA" id="ARBA00022722"/>
    </source>
</evidence>
<dbReference type="Gene3D" id="3.30.70.270">
    <property type="match status" value="2"/>
</dbReference>
<feature type="domain" description="RNase H type-1" evidence="10">
    <location>
        <begin position="433"/>
        <end position="580"/>
    </location>
</feature>
<reference evidence="13" key="1">
    <citation type="submission" date="2012-01" db="EMBL/GenBank/DDBJ databases">
        <title>The Genome Sequence of Oreochromis niloticus (Nile Tilapia).</title>
        <authorList>
            <consortium name="Broad Institute Genome Assembly Team"/>
            <consortium name="Broad Institute Sequencing Platform"/>
            <person name="Di Palma F."/>
            <person name="Johnson J."/>
            <person name="Lander E.S."/>
            <person name="Lindblad-Toh K."/>
        </authorList>
    </citation>
    <scope>NUCLEOTIDE SEQUENCE [LARGE SCALE GENOMIC DNA]</scope>
</reference>
<dbReference type="InterPro" id="IPR036397">
    <property type="entry name" value="RNaseH_sf"/>
</dbReference>
<dbReference type="Proteomes" id="UP000005207">
    <property type="component" value="Linkage group LG17"/>
</dbReference>
<dbReference type="EC" id="3.1.26.4" evidence="2"/>
<dbReference type="InterPro" id="IPR002156">
    <property type="entry name" value="RNaseH_domain"/>
</dbReference>
<evidence type="ECO:0000313" key="12">
    <source>
        <dbReference type="Ensembl" id="ENSONIP00000043780.1"/>
    </source>
</evidence>
<evidence type="ECO:0000256" key="8">
    <source>
        <dbReference type="ARBA" id="ARBA00023268"/>
    </source>
</evidence>
<dbReference type="InterPro" id="IPR043128">
    <property type="entry name" value="Rev_trsase/Diguanyl_cyclase"/>
</dbReference>
<dbReference type="PANTHER" id="PTHR37984">
    <property type="entry name" value="PROTEIN CBG26694"/>
    <property type="match status" value="1"/>
</dbReference>
<dbReference type="GO" id="GO:0015074">
    <property type="term" value="P:DNA integration"/>
    <property type="evidence" value="ECO:0007669"/>
    <property type="project" value="InterPro"/>
</dbReference>
<dbReference type="InterPro" id="IPR043502">
    <property type="entry name" value="DNA/RNA_pol_sf"/>
</dbReference>
<evidence type="ECO:0000259" key="11">
    <source>
        <dbReference type="PROSITE" id="PS50994"/>
    </source>
</evidence>
<evidence type="ECO:0000256" key="1">
    <source>
        <dbReference type="ARBA" id="ARBA00010879"/>
    </source>
</evidence>
<dbReference type="CDD" id="cd09273">
    <property type="entry name" value="RNase_HI_RT_Bel"/>
    <property type="match status" value="1"/>
</dbReference>
<keyword evidence="13" id="KW-1185">Reference proteome</keyword>
<dbReference type="Gene3D" id="3.10.20.370">
    <property type="match status" value="1"/>
</dbReference>
<evidence type="ECO:0000256" key="4">
    <source>
        <dbReference type="ARBA" id="ARBA00022695"/>
    </source>
</evidence>
<dbReference type="InterPro" id="IPR040643">
    <property type="entry name" value="MLVIN_C"/>
</dbReference>
<keyword evidence="4" id="KW-0548">Nucleotidyltransferase</keyword>
<dbReference type="Pfam" id="PF00665">
    <property type="entry name" value="rve"/>
    <property type="match status" value="1"/>
</dbReference>
<dbReference type="InterPro" id="IPR001584">
    <property type="entry name" value="Integrase_cat-core"/>
</dbReference>
<reference evidence="12" key="2">
    <citation type="submission" date="2025-08" db="UniProtKB">
        <authorList>
            <consortium name="Ensembl"/>
        </authorList>
    </citation>
    <scope>IDENTIFICATION</scope>
</reference>
<dbReference type="PROSITE" id="PS50878">
    <property type="entry name" value="RT_POL"/>
    <property type="match status" value="1"/>
</dbReference>
<evidence type="ECO:0000256" key="6">
    <source>
        <dbReference type="ARBA" id="ARBA00022759"/>
    </source>
</evidence>
<dbReference type="InParanoid" id="A0A669C6L5"/>
<dbReference type="Pfam" id="PF17919">
    <property type="entry name" value="RT_RNaseH_2"/>
    <property type="match status" value="1"/>
</dbReference>
<evidence type="ECO:0000256" key="2">
    <source>
        <dbReference type="ARBA" id="ARBA00012180"/>
    </source>
</evidence>